<gene>
    <name evidence="5" type="ORF">ILUMI_08766</name>
</gene>
<name>A0A8K0D714_IGNLU</name>
<keyword evidence="6" id="KW-1185">Reference proteome</keyword>
<dbReference type="Proteomes" id="UP000801492">
    <property type="component" value="Unassembled WGS sequence"/>
</dbReference>
<protein>
    <recommendedName>
        <fullName evidence="7">THO complex subunit 5</fullName>
    </recommendedName>
</protein>
<dbReference type="PANTHER" id="PTHR13375">
    <property type="entry name" value="FMS INTERACTING PROTEIN"/>
    <property type="match status" value="1"/>
</dbReference>
<dbReference type="GO" id="GO:0006406">
    <property type="term" value="P:mRNA export from nucleus"/>
    <property type="evidence" value="ECO:0007669"/>
    <property type="project" value="TreeGrafter"/>
</dbReference>
<dbReference type="GO" id="GO:0003729">
    <property type="term" value="F:mRNA binding"/>
    <property type="evidence" value="ECO:0007669"/>
    <property type="project" value="TreeGrafter"/>
</dbReference>
<feature type="compositionally biased region" description="Acidic residues" evidence="4">
    <location>
        <begin position="318"/>
        <end position="332"/>
    </location>
</feature>
<evidence type="ECO:0000313" key="6">
    <source>
        <dbReference type="Proteomes" id="UP000801492"/>
    </source>
</evidence>
<comment type="similarity">
    <text evidence="2">Belongs to the THOC5 family.</text>
</comment>
<organism evidence="5 6">
    <name type="scientific">Ignelater luminosus</name>
    <name type="common">Cucubano</name>
    <name type="synonym">Pyrophorus luminosus</name>
    <dbReference type="NCBI Taxonomy" id="2038154"/>
    <lineage>
        <taxon>Eukaryota</taxon>
        <taxon>Metazoa</taxon>
        <taxon>Ecdysozoa</taxon>
        <taxon>Arthropoda</taxon>
        <taxon>Hexapoda</taxon>
        <taxon>Insecta</taxon>
        <taxon>Pterygota</taxon>
        <taxon>Neoptera</taxon>
        <taxon>Endopterygota</taxon>
        <taxon>Coleoptera</taxon>
        <taxon>Polyphaga</taxon>
        <taxon>Elateriformia</taxon>
        <taxon>Elateroidea</taxon>
        <taxon>Elateridae</taxon>
        <taxon>Agrypninae</taxon>
        <taxon>Pyrophorini</taxon>
        <taxon>Ignelater</taxon>
    </lineage>
</organism>
<dbReference type="Pfam" id="PF09766">
    <property type="entry name" value="FmiP_Thoc5"/>
    <property type="match status" value="1"/>
</dbReference>
<sequence length="686" mass="78097">MVKEAVSGSSRETSIKKRRKNPSTENDSETDVYKKVISFEEKESKRSADTDAKLYCDLCKSIRTALAEIFELKSQKPPDASAKIMEKSMQAASCIVTLKKLNRLEKVRSTSAREALNLEKQKVDSTNLQYQNLMYEAAHLFSEFKKCKQFKSKDEDIELVSIEEFLSEAPEEKTKPFRNLKLEEMDDIQKHELHLARLEWELTQRKKLSELCNTFEDEKKQVAAEIVKSKNRLGGLAPRLAIVLESTKPLQEYLGLPIEKTYAEHKLASLLPNPLYLFYANADAYKKVYDIDLNLEILGDQDEAIQWRQQGAHPVQVDESDPENDQQEVEENVEIKKRRHRKASHIDRQEERKKRLLEAHPLSIQVTVRVKDGPTLKIQFSYRTVLNIITVMSDVVYPSNITGNVAKEVIGGESMLGELFEGDFGIDSPNPSNPYQLKKIDVNSYNSLVSKLGYAYSWAQRVCGLDFLIQQSSKAAAALSSTNVEIVMKVLTKRLKSRTALANQLQQLEQNLIPAAIEVDLPRNSVSSLTKWTSITYQDFCKSPSTTDLVLNELISPSDLFYSATIFRPKTATLNTLVAIKNDYPNQAPIFSLIVKYNGEFHSGNCDEVRDMERAVNVGWDYGANSASWLLSAQLQYLCSYFDVYLETTAPSVFPQNSVFFKNICARNRRRPFKFRKVGSGIFTQF</sequence>
<accession>A0A8K0D714</accession>
<dbReference type="InterPro" id="IPR019163">
    <property type="entry name" value="THO_Thoc5"/>
</dbReference>
<feature type="region of interest" description="Disordered" evidence="4">
    <location>
        <begin position="1"/>
        <end position="32"/>
    </location>
</feature>
<proteinExistence type="inferred from homology"/>
<dbReference type="PANTHER" id="PTHR13375:SF3">
    <property type="entry name" value="THO COMPLEX SUBUNIT 5 HOMOLOG"/>
    <property type="match status" value="1"/>
</dbReference>
<evidence type="ECO:0000256" key="3">
    <source>
        <dbReference type="ARBA" id="ARBA00023242"/>
    </source>
</evidence>
<dbReference type="AlphaFoldDB" id="A0A8K0D714"/>
<dbReference type="EMBL" id="VTPC01004187">
    <property type="protein sequence ID" value="KAF2897412.1"/>
    <property type="molecule type" value="Genomic_DNA"/>
</dbReference>
<dbReference type="OrthoDB" id="20582at2759"/>
<evidence type="ECO:0000256" key="4">
    <source>
        <dbReference type="SAM" id="MobiDB-lite"/>
    </source>
</evidence>
<evidence type="ECO:0000256" key="2">
    <source>
        <dbReference type="ARBA" id="ARBA00008044"/>
    </source>
</evidence>
<dbReference type="GO" id="GO:0000445">
    <property type="term" value="C:THO complex part of transcription export complex"/>
    <property type="evidence" value="ECO:0007669"/>
    <property type="project" value="TreeGrafter"/>
</dbReference>
<evidence type="ECO:0000256" key="1">
    <source>
        <dbReference type="ARBA" id="ARBA00004123"/>
    </source>
</evidence>
<comment type="caution">
    <text evidence="5">The sequence shown here is derived from an EMBL/GenBank/DDBJ whole genome shotgun (WGS) entry which is preliminary data.</text>
</comment>
<evidence type="ECO:0000313" key="5">
    <source>
        <dbReference type="EMBL" id="KAF2897412.1"/>
    </source>
</evidence>
<evidence type="ECO:0008006" key="7">
    <source>
        <dbReference type="Google" id="ProtNLM"/>
    </source>
</evidence>
<comment type="subcellular location">
    <subcellularLocation>
        <location evidence="1">Nucleus</location>
    </subcellularLocation>
</comment>
<keyword evidence="3" id="KW-0539">Nucleus</keyword>
<feature type="region of interest" description="Disordered" evidence="4">
    <location>
        <begin position="309"/>
        <end position="351"/>
    </location>
</feature>
<reference evidence="5" key="1">
    <citation type="submission" date="2019-08" db="EMBL/GenBank/DDBJ databases">
        <title>The genome of the North American firefly Photinus pyralis.</title>
        <authorList>
            <consortium name="Photinus pyralis genome working group"/>
            <person name="Fallon T.R."/>
            <person name="Sander Lower S.E."/>
            <person name="Weng J.-K."/>
        </authorList>
    </citation>
    <scope>NUCLEOTIDE SEQUENCE</scope>
    <source>
        <strain evidence="5">TRF0915ILg1</strain>
        <tissue evidence="5">Whole body</tissue>
    </source>
</reference>